<gene>
    <name evidence="2" type="primary">WBGene00279934</name>
</gene>
<accession>A0A2A6CKC8</accession>
<organism evidence="2 3">
    <name type="scientific">Pristionchus pacificus</name>
    <name type="common">Parasitic nematode worm</name>
    <dbReference type="NCBI Taxonomy" id="54126"/>
    <lineage>
        <taxon>Eukaryota</taxon>
        <taxon>Metazoa</taxon>
        <taxon>Ecdysozoa</taxon>
        <taxon>Nematoda</taxon>
        <taxon>Chromadorea</taxon>
        <taxon>Rhabditida</taxon>
        <taxon>Rhabditina</taxon>
        <taxon>Diplogasteromorpha</taxon>
        <taxon>Diplogasteroidea</taxon>
        <taxon>Neodiplogasteridae</taxon>
        <taxon>Pristionchus</taxon>
    </lineage>
</organism>
<evidence type="ECO:0000313" key="3">
    <source>
        <dbReference type="Proteomes" id="UP000005239"/>
    </source>
</evidence>
<dbReference type="OrthoDB" id="5988132at2759"/>
<reference evidence="2" key="2">
    <citation type="submission" date="2022-06" db="UniProtKB">
        <authorList>
            <consortium name="EnsemblMetazoa"/>
        </authorList>
    </citation>
    <scope>IDENTIFICATION</scope>
    <source>
        <strain evidence="2">PS312</strain>
    </source>
</reference>
<accession>A0A8R1Z322</accession>
<dbReference type="Proteomes" id="UP000005239">
    <property type="component" value="Unassembled WGS sequence"/>
</dbReference>
<name>A0A2A6CKC8_PRIPA</name>
<dbReference type="PANTHER" id="PTHR13232">
    <property type="entry name" value="NAD(P)H-HYDRATE EPIMERASE"/>
    <property type="match status" value="1"/>
</dbReference>
<dbReference type="InterPro" id="IPR032976">
    <property type="entry name" value="YJEFN_prot_NAXE-like"/>
</dbReference>
<protein>
    <submittedName>
        <fullName evidence="2">NAD(P)H-hydrate epimerase</fullName>
    </submittedName>
</protein>
<dbReference type="GO" id="GO:0052856">
    <property type="term" value="F:NAD(P)HX epimerase activity"/>
    <property type="evidence" value="ECO:0000318"/>
    <property type="project" value="GO_Central"/>
</dbReference>
<feature type="compositionally biased region" description="Basic and acidic residues" evidence="1">
    <location>
        <begin position="822"/>
        <end position="833"/>
    </location>
</feature>
<proteinExistence type="predicted"/>
<reference evidence="3" key="1">
    <citation type="journal article" date="2008" name="Nat. Genet.">
        <title>The Pristionchus pacificus genome provides a unique perspective on nematode lifestyle and parasitism.</title>
        <authorList>
            <person name="Dieterich C."/>
            <person name="Clifton S.W."/>
            <person name="Schuster L.N."/>
            <person name="Chinwalla A."/>
            <person name="Delehaunty K."/>
            <person name="Dinkelacker I."/>
            <person name="Fulton L."/>
            <person name="Fulton R."/>
            <person name="Godfrey J."/>
            <person name="Minx P."/>
            <person name="Mitreva M."/>
            <person name="Roeseler W."/>
            <person name="Tian H."/>
            <person name="Witte H."/>
            <person name="Yang S.P."/>
            <person name="Wilson R.K."/>
            <person name="Sommer R.J."/>
        </authorList>
    </citation>
    <scope>NUCLEOTIDE SEQUENCE [LARGE SCALE GENOMIC DNA]</scope>
    <source>
        <strain evidence="3">PS312</strain>
    </source>
</reference>
<dbReference type="PANTHER" id="PTHR13232:SF10">
    <property type="entry name" value="NAD(P)H-HYDRATE EPIMERASE"/>
    <property type="match status" value="1"/>
</dbReference>
<dbReference type="GO" id="GO:0005739">
    <property type="term" value="C:mitochondrion"/>
    <property type="evidence" value="ECO:0000318"/>
    <property type="project" value="GO_Central"/>
</dbReference>
<feature type="region of interest" description="Disordered" evidence="1">
    <location>
        <begin position="821"/>
        <end position="878"/>
    </location>
</feature>
<evidence type="ECO:0000256" key="1">
    <source>
        <dbReference type="SAM" id="MobiDB-lite"/>
    </source>
</evidence>
<dbReference type="AlphaFoldDB" id="A0A2A6CKC8"/>
<keyword evidence="3" id="KW-1185">Reference proteome</keyword>
<evidence type="ECO:0000313" key="2">
    <source>
        <dbReference type="EnsemblMetazoa" id="PPA41565.1"/>
    </source>
</evidence>
<feature type="compositionally biased region" description="Acidic residues" evidence="1">
    <location>
        <begin position="843"/>
        <end position="875"/>
    </location>
</feature>
<sequence length="909" mass="104581">MGNNKSSNKQPVAHHPSITEVQRLIDRQNAINNEKVIEALEKLPKFNLKTQDFGSFVDEFNNAQAVLNAKLEEKTAKRVFESLIENEERRLYGQIPEELKRNDDWDGYIKALFDVFHTQAEIRIARRVLTRMEQGSEESARSFRNRIDNAAGFAYPQSKEERITPSMDAFIFGLRRSLRMKILDRVPEDLNKAFELAEVFEYNKQYEERFPRRSNLDDDDICLVNAITISDESKRTCYFAVLRKQPEETLPREPHSAVTTNCGGILTSMVDLAKNVTNQFGIVNELELVLARGAGLFIDLTPQFVRSNFTGICQEHLGELSRRWNSKQWGRHIRIRTGTNGKVQICGVTTHDREIRKGSHDLSKEQAHKFLHHKHRLLHVGHPICPTHAEEINKLPEVDSDEINPIEEPMDEDFDTSNQEIVDVERAELEAAHAIFAEKAKVTGVTPSPNFGFLLPDTKMRKVYAMKKLTNANASVIAPNHQEELMTMYKQLIIPKTWNNSTKGLTKALEAVAEQYEKAPDRKSREEVLSCIVNAVGLRELQNFIPGVSSRKYHKAKIRARTFGPFIELVIRRTRYEPIKLHYYVSFITSPIISTGIPYGERKVKTSDGSSVSIPNTIRLHRNAEIIRMYKKHMEDIGKKHLIIKDSVAYAILKKCSATRRHALTCVDYFIAEGSDAFKDVEDILSTLQASALLDSDMAKLWKIKPEKIHIYDYALGLFKRNLEDVQAHNNVLSEVSQAMTEMSHGADLSSKAGWALRLKRKRGVYSEKAKRFAEKLFQRGDVSGRKMDPAEVERLMKEEESIKPYERMNAQQIRSYFGTLSKEKKAAKEPKAPKRRKTQDKNEEDEDEDEEMMLNEDDEEDYGDLSDEDEENIDDFERERDDVIHDIIKESFNELFNENDFPIIDDDV</sequence>
<dbReference type="EnsemblMetazoa" id="PPA41565.1">
    <property type="protein sequence ID" value="PPA41565.1"/>
    <property type="gene ID" value="WBGene00279934"/>
</dbReference>